<keyword evidence="2" id="KW-1185">Reference proteome</keyword>
<dbReference type="EMBL" id="LN906597">
    <property type="protein sequence ID" value="CUT18140.1"/>
    <property type="molecule type" value="Genomic_DNA"/>
</dbReference>
<protein>
    <submittedName>
        <fullName evidence="1">Uncharacterized protein</fullName>
    </submittedName>
</protein>
<accession>A0A0S4M597</accession>
<dbReference type="Proteomes" id="UP000198651">
    <property type="component" value="Chromosome I"/>
</dbReference>
<evidence type="ECO:0000313" key="2">
    <source>
        <dbReference type="Proteomes" id="UP000198651"/>
    </source>
</evidence>
<sequence>MAHQVTVIYGYSPPTLQKLSVGCLFDLYLEESISTMSQLTINDAVEAALLMKRNRVNITKYESIKDSYRNDSIQFSGSYEFYLYHDCSIYRNSSLSGNFEELKALTQCKMYMDRIIKKYDEFSNDFTNPCKNGSKWENHPICQTIYNEDGRNIIENYNHRKDIIFSLPQTPDSGIELEGVFYYHDPLVLFPISRDLLQSPYIVLSELKNIASSVIKYLRESLSVLEKSSSQIRGNLHCLLISSCLQIKYSASSLLKYAADRESYESHPSNQYHYATCGKEELFIKSLDVIICTKNLMQDIESLKENIFKIIDLCNFIPLEDAIEIFNNRISTAKNIISRINISKSNKKSDTGCCGSSEEFFDNQRFEIEQYEERSTKTETLISSIDLSNLSMTPYLLGLKSPDTIIERKLVPFILESKMEICKISSFLKIKYPSLIVKKMIEIEELRNKTITSSSIHIKESIKNLEKDIEEMKVFLKNN</sequence>
<dbReference type="STRING" id="1561003.Ark11_1336"/>
<dbReference type="AlphaFoldDB" id="A0A0S4M597"/>
<evidence type="ECO:0000313" key="1">
    <source>
        <dbReference type="EMBL" id="CUT18140.1"/>
    </source>
</evidence>
<gene>
    <name evidence="1" type="ORF">Ark11_1336</name>
</gene>
<dbReference type="RefSeq" id="WP_092343551.1">
    <property type="nucleotide sequence ID" value="NZ_LN906597.1"/>
</dbReference>
<dbReference type="OrthoDB" id="9959919at2"/>
<organism evidence="1 2">
    <name type="scientific">Candidatus Ichthyocystis hellenicum</name>
    <dbReference type="NCBI Taxonomy" id="1561003"/>
    <lineage>
        <taxon>Bacteria</taxon>
        <taxon>Pseudomonadati</taxon>
        <taxon>Pseudomonadota</taxon>
        <taxon>Betaproteobacteria</taxon>
        <taxon>Burkholderiales</taxon>
        <taxon>Candidatus Ichthyocystis</taxon>
    </lineage>
</organism>
<reference evidence="2" key="1">
    <citation type="submission" date="2015-11" db="EMBL/GenBank/DDBJ databases">
        <authorList>
            <person name="Seth-Smith H.M.B."/>
        </authorList>
    </citation>
    <scope>NUCLEOTIDE SEQUENCE [LARGE SCALE GENOMIC DNA]</scope>
    <source>
        <strain evidence="2">2013Ark11</strain>
    </source>
</reference>
<name>A0A0S4M597_9BURK</name>
<proteinExistence type="predicted"/>